<name>A0ABR9ZVM1_9FIRM</name>
<protein>
    <submittedName>
        <fullName evidence="2">Folate family ECF transporter S component</fullName>
    </submittedName>
</protein>
<accession>A0ABR9ZVM1</accession>
<dbReference type="InterPro" id="IPR030949">
    <property type="entry name" value="ECF_S_folate_fam"/>
</dbReference>
<comment type="caution">
    <text evidence="2">The sequence shown here is derived from an EMBL/GenBank/DDBJ whole genome shotgun (WGS) entry which is preliminary data.</text>
</comment>
<dbReference type="EMBL" id="JADKNH010000007">
    <property type="protein sequence ID" value="MBF4694036.1"/>
    <property type="molecule type" value="Genomic_DNA"/>
</dbReference>
<evidence type="ECO:0000256" key="1">
    <source>
        <dbReference type="SAM" id="Phobius"/>
    </source>
</evidence>
<dbReference type="InterPro" id="IPR009825">
    <property type="entry name" value="ECF_substrate-spec-like"/>
</dbReference>
<dbReference type="NCBIfam" id="TIGR04518">
    <property type="entry name" value="ECF_S_folT_fam"/>
    <property type="match status" value="1"/>
</dbReference>
<proteinExistence type="predicted"/>
<keyword evidence="1" id="KW-1133">Transmembrane helix</keyword>
<dbReference type="Gene3D" id="1.10.1760.20">
    <property type="match status" value="2"/>
</dbReference>
<keyword evidence="1" id="KW-0812">Transmembrane</keyword>
<dbReference type="Pfam" id="PF07155">
    <property type="entry name" value="ECF-ribofla_trS"/>
    <property type="match status" value="1"/>
</dbReference>
<feature type="transmembrane region" description="Helical" evidence="1">
    <location>
        <begin position="83"/>
        <end position="103"/>
    </location>
</feature>
<keyword evidence="1" id="KW-0472">Membrane</keyword>
<dbReference type="Proteomes" id="UP000614200">
    <property type="component" value="Unassembled WGS sequence"/>
</dbReference>
<feature type="transmembrane region" description="Helical" evidence="1">
    <location>
        <begin position="115"/>
        <end position="135"/>
    </location>
</feature>
<organism evidence="2 3">
    <name type="scientific">Fusibacter ferrireducens</name>
    <dbReference type="NCBI Taxonomy" id="2785058"/>
    <lineage>
        <taxon>Bacteria</taxon>
        <taxon>Bacillati</taxon>
        <taxon>Bacillota</taxon>
        <taxon>Clostridia</taxon>
        <taxon>Eubacteriales</taxon>
        <taxon>Eubacteriales Family XII. Incertae Sedis</taxon>
        <taxon>Fusibacter</taxon>
    </lineage>
</organism>
<evidence type="ECO:0000313" key="3">
    <source>
        <dbReference type="Proteomes" id="UP000614200"/>
    </source>
</evidence>
<feature type="transmembrane region" description="Helical" evidence="1">
    <location>
        <begin position="155"/>
        <end position="175"/>
    </location>
</feature>
<feature type="transmembrane region" description="Helical" evidence="1">
    <location>
        <begin position="221"/>
        <end position="244"/>
    </location>
</feature>
<feature type="transmembrane region" description="Helical" evidence="1">
    <location>
        <begin position="196"/>
        <end position="215"/>
    </location>
</feature>
<keyword evidence="3" id="KW-1185">Reference proteome</keyword>
<dbReference type="RefSeq" id="WP_194702269.1">
    <property type="nucleotide sequence ID" value="NZ_JADKNH010000007.1"/>
</dbReference>
<evidence type="ECO:0000313" key="2">
    <source>
        <dbReference type="EMBL" id="MBF4694036.1"/>
    </source>
</evidence>
<reference evidence="2 3" key="1">
    <citation type="submission" date="2020-11" db="EMBL/GenBank/DDBJ databases">
        <title>Fusibacter basophilias sp. nov.</title>
        <authorList>
            <person name="Qiu D."/>
        </authorList>
    </citation>
    <scope>NUCLEOTIDE SEQUENCE [LARGE SCALE GENOMIC DNA]</scope>
    <source>
        <strain evidence="2 3">Q10-2</strain>
    </source>
</reference>
<gene>
    <name evidence="2" type="ORF">ISU02_13025</name>
</gene>
<sequence>MELRKKRLMSTSSLVKAALLAAISIVLTRVFSIMVPLGGLPALRVGFGNIPIILSGMLFGPLAGGITGLISDLLGYIMSPQGAYFPGFTLSSTLLGIIPGVLYKTLKIQKQRFNYNYVNAMMVLSLAVGIIWVLFRSEVVGVNNGHLILNDTASIYLFAGISGVALLFGIMPFWISKHMKGAIPKIGLDKLTFTVTLTYVLVSLLMNTYWLSIMFGKGFMIFLPGRVVAAIPTIPIYTFILYTLSRFVDFRE</sequence>